<reference evidence="4 5" key="2">
    <citation type="journal article" date="2011" name="Stand. Genomic Sci.">
        <title>Complete genome sequence of Bacteroides helcogenes type strain (P 36-108).</title>
        <authorList>
            <person name="Pati A."/>
            <person name="Gronow S."/>
            <person name="Zeytun A."/>
            <person name="Lapidus A."/>
            <person name="Nolan M."/>
            <person name="Hammon N."/>
            <person name="Deshpande S."/>
            <person name="Cheng J.F."/>
            <person name="Tapia R."/>
            <person name="Han C."/>
            <person name="Goodwin L."/>
            <person name="Pitluck S."/>
            <person name="Liolios K."/>
            <person name="Pagani I."/>
            <person name="Ivanova N."/>
            <person name="Mavromatis K."/>
            <person name="Chen A."/>
            <person name="Palaniappan K."/>
            <person name="Land M."/>
            <person name="Hauser L."/>
            <person name="Chang Y.J."/>
            <person name="Jeffries C.D."/>
            <person name="Detter J.C."/>
            <person name="Brambilla E."/>
            <person name="Rohde M."/>
            <person name="Goker M."/>
            <person name="Woyke T."/>
            <person name="Bristow J."/>
            <person name="Eisen J.A."/>
            <person name="Markowitz V."/>
            <person name="Hugenholtz P."/>
            <person name="Kyrpides N.C."/>
            <person name="Klenk H.P."/>
            <person name="Lucas S."/>
        </authorList>
    </citation>
    <scope>NUCLEOTIDE SEQUENCE [LARGE SCALE GENOMIC DNA]</scope>
    <source>
        <strain evidence="5">ATCC 35417 / DSM 20613 / JCM 6297 / CCUG 15421 / P 36-108</strain>
    </source>
</reference>
<reference key="1">
    <citation type="submission" date="2010-11" db="EMBL/GenBank/DDBJ databases">
        <title>The complete genome of Bacteroides helcogenes P 36-108.</title>
        <authorList>
            <consortium name="US DOE Joint Genome Institute (JGI-PGF)"/>
            <person name="Lucas S."/>
            <person name="Copeland A."/>
            <person name="Lapidus A."/>
            <person name="Bruce D."/>
            <person name="Goodwin L."/>
            <person name="Pitluck S."/>
            <person name="Kyrpides N."/>
            <person name="Mavromatis K."/>
            <person name="Ivanova N."/>
            <person name="Zeytun A."/>
            <person name="Brettin T."/>
            <person name="Detter J.C."/>
            <person name="Tapia R."/>
            <person name="Han C."/>
            <person name="Land M."/>
            <person name="Hauser L."/>
            <person name="Markowitz V."/>
            <person name="Cheng J.-F."/>
            <person name="Hugenholtz P."/>
            <person name="Woyke T."/>
            <person name="Wu D."/>
            <person name="Gronow S."/>
            <person name="Wellnitz S."/>
            <person name="Brambilla E."/>
            <person name="Klenk H.-P."/>
            <person name="Eisen J.A."/>
        </authorList>
    </citation>
    <scope>NUCLEOTIDE SEQUENCE</scope>
    <source>
        <strain>P 36-108</strain>
    </source>
</reference>
<dbReference type="KEGG" id="bhl:Bache_0336"/>
<keyword evidence="5" id="KW-1185">Reference proteome</keyword>
<evidence type="ECO:0000256" key="2">
    <source>
        <dbReference type="SAM" id="Phobius"/>
    </source>
</evidence>
<feature type="transmembrane region" description="Helical" evidence="2">
    <location>
        <begin position="18"/>
        <end position="38"/>
    </location>
</feature>
<evidence type="ECO:0000313" key="5">
    <source>
        <dbReference type="Proteomes" id="UP000008630"/>
    </source>
</evidence>
<sequence length="221" mass="24076">MHYIMTIKEFFSFRQNKYFWINIIAMVMAVGLVLFGVLKALDIYTRHGDAVVVPNVKGMGMEEAEKMFRNHGLNCIVSDSGYVKTMPAGCILEYNPAAGQKVKEGRTIYLTVNARSTPLQTVPDVADNSSLRQAEARLLAAGFKVAEVQHVAGERDWVYGVKYRGRQLAIGEKVPVGAALTLMVGGGGELPQESDSLETKPVETAPESAASGKSAADESWF</sequence>
<gene>
    <name evidence="4" type="ordered locus">Bache_0336</name>
</gene>
<dbReference type="eggNOG" id="COG2815">
    <property type="taxonomic scope" value="Bacteria"/>
</dbReference>
<keyword evidence="2" id="KW-0812">Transmembrane</keyword>
<dbReference type="CDD" id="cd06577">
    <property type="entry name" value="PASTA_pknB"/>
    <property type="match status" value="1"/>
</dbReference>
<dbReference type="EMBL" id="CP002352">
    <property type="protein sequence ID" value="ADV42365.1"/>
    <property type="molecule type" value="Genomic_DNA"/>
</dbReference>
<dbReference type="HOGENOM" id="CLU_061566_3_1_10"/>
<dbReference type="STRING" id="693979.Bache_0336"/>
<keyword evidence="2" id="KW-0472">Membrane</keyword>
<dbReference type="InterPro" id="IPR005543">
    <property type="entry name" value="PASTA_dom"/>
</dbReference>
<dbReference type="SUPFAM" id="SSF54184">
    <property type="entry name" value="Penicillin-binding protein 2x (pbp-2x), c-terminal domain"/>
    <property type="match status" value="1"/>
</dbReference>
<dbReference type="SMART" id="SM00740">
    <property type="entry name" value="PASTA"/>
    <property type="match status" value="1"/>
</dbReference>
<evidence type="ECO:0000313" key="4">
    <source>
        <dbReference type="EMBL" id="ADV42365.1"/>
    </source>
</evidence>
<proteinExistence type="predicted"/>
<accession>E6SUE7</accession>
<dbReference type="PROSITE" id="PS51178">
    <property type="entry name" value="PASTA"/>
    <property type="match status" value="1"/>
</dbReference>
<feature type="region of interest" description="Disordered" evidence="1">
    <location>
        <begin position="189"/>
        <end position="221"/>
    </location>
</feature>
<dbReference type="AlphaFoldDB" id="E6SUE7"/>
<keyword evidence="2" id="KW-1133">Transmembrane helix</keyword>
<evidence type="ECO:0000256" key="1">
    <source>
        <dbReference type="SAM" id="MobiDB-lite"/>
    </source>
</evidence>
<protein>
    <submittedName>
        <fullName evidence="4">PASTA domain containing protein</fullName>
    </submittedName>
</protein>
<organism evidence="4 5">
    <name type="scientific">Bacteroides helcogenes (strain ATCC 35417 / DSM 20613 / JCM 6297 / CCUG 15421 / P 36-108)</name>
    <dbReference type="NCBI Taxonomy" id="693979"/>
    <lineage>
        <taxon>Bacteria</taxon>
        <taxon>Pseudomonadati</taxon>
        <taxon>Bacteroidota</taxon>
        <taxon>Bacteroidia</taxon>
        <taxon>Bacteroidales</taxon>
        <taxon>Bacteroidaceae</taxon>
        <taxon>Bacteroides</taxon>
    </lineage>
</organism>
<feature type="domain" description="PASTA" evidence="3">
    <location>
        <begin position="49"/>
        <end position="114"/>
    </location>
</feature>
<evidence type="ECO:0000259" key="3">
    <source>
        <dbReference type="PROSITE" id="PS51178"/>
    </source>
</evidence>
<name>E6SUE7_BACT6</name>
<dbReference type="Gene3D" id="3.30.10.20">
    <property type="match status" value="1"/>
</dbReference>
<dbReference type="Proteomes" id="UP000008630">
    <property type="component" value="Chromosome"/>
</dbReference>
<dbReference type="Pfam" id="PF03793">
    <property type="entry name" value="PASTA"/>
    <property type="match status" value="1"/>
</dbReference>